<accession>A0A1S9LYV2</accession>
<feature type="transmembrane region" description="Helical" evidence="1">
    <location>
        <begin position="6"/>
        <end position="27"/>
    </location>
</feature>
<sequence length="261" mass="30596">MNKNSKFIQIIISLIFIFIMLFLSFFYKLILHDIFFLYLFLILKIILGSLLLIFSIYFFILAEDFIVGGLESNLLFLDKVFLYNRLNKKQNYLFSNPLGIIISRLIIMLFFGFWLPNTCFFLITTVFFNLIFTWSIKFLSKNSVDKSFFINLLPVFIKKNKLLKLLVISLIISFCIGIGCGLIFSSGSSTGGTDIIFLLLNQKFNLNLHYILFFVDGIIILISFLIDLFRYQNMRNFIITKYFFSFFILIFVVNLISLFTG</sequence>
<name>A0A1S9LYV2_9MOLU</name>
<evidence type="ECO:0000313" key="3">
    <source>
        <dbReference type="EMBL" id="OOP58124.1"/>
    </source>
</evidence>
<comment type="caution">
    <text evidence="3">The sequence shown here is derived from an EMBL/GenBank/DDBJ whole genome shotgun (WGS) entry which is preliminary data.</text>
</comment>
<dbReference type="RefSeq" id="WP_078123166.1">
    <property type="nucleotide sequence ID" value="NZ_JAOSJG010000028.1"/>
</dbReference>
<protein>
    <submittedName>
        <fullName evidence="2">YitT family protein</fullName>
    </submittedName>
</protein>
<dbReference type="STRING" id="180978.B2G44_02035"/>
<dbReference type="Proteomes" id="UP001383392">
    <property type="component" value="Unassembled WGS sequence"/>
</dbReference>
<evidence type="ECO:0000313" key="5">
    <source>
        <dbReference type="Proteomes" id="UP001383392"/>
    </source>
</evidence>
<feature type="transmembrane region" description="Helical" evidence="1">
    <location>
        <begin position="208"/>
        <end position="230"/>
    </location>
</feature>
<feature type="transmembrane region" description="Helical" evidence="1">
    <location>
        <begin position="120"/>
        <end position="140"/>
    </location>
</feature>
<gene>
    <name evidence="3" type="ORF">B2G44_02035</name>
    <name evidence="2" type="ORF">OC712_02320</name>
</gene>
<feature type="transmembrane region" description="Helical" evidence="1">
    <location>
        <begin position="94"/>
        <end position="114"/>
    </location>
</feature>
<keyword evidence="1" id="KW-1133">Transmembrane helix</keyword>
<dbReference type="InterPro" id="IPR003740">
    <property type="entry name" value="YitT"/>
</dbReference>
<dbReference type="AlphaFoldDB" id="A0A1S9LYV2"/>
<keyword evidence="1" id="KW-0812">Transmembrane</keyword>
<feature type="transmembrane region" description="Helical" evidence="1">
    <location>
        <begin position="161"/>
        <end position="184"/>
    </location>
</feature>
<evidence type="ECO:0000256" key="1">
    <source>
        <dbReference type="SAM" id="Phobius"/>
    </source>
</evidence>
<dbReference type="OrthoDB" id="386187at2"/>
<organism evidence="3 4">
    <name type="scientific">Candidatus Phytoplasma citri</name>
    <dbReference type="NCBI Taxonomy" id="180978"/>
    <lineage>
        <taxon>Bacteria</taxon>
        <taxon>Bacillati</taxon>
        <taxon>Mycoplasmatota</taxon>
        <taxon>Mollicutes</taxon>
        <taxon>Acholeplasmatales</taxon>
        <taxon>Acholeplasmataceae</taxon>
        <taxon>Candidatus Phytoplasma</taxon>
        <taxon>16SrII (Peanut WB group)</taxon>
    </lineage>
</organism>
<proteinExistence type="predicted"/>
<keyword evidence="5" id="KW-1185">Reference proteome</keyword>
<keyword evidence="1" id="KW-0472">Membrane</keyword>
<feature type="transmembrane region" description="Helical" evidence="1">
    <location>
        <begin position="242"/>
        <end position="260"/>
    </location>
</feature>
<evidence type="ECO:0000313" key="2">
    <source>
        <dbReference type="EMBL" id="MEK0309306.1"/>
    </source>
</evidence>
<dbReference type="Pfam" id="PF02588">
    <property type="entry name" value="YitT_membrane"/>
    <property type="match status" value="1"/>
</dbReference>
<dbReference type="EMBL" id="JAOSJG010000028">
    <property type="protein sequence ID" value="MEK0309306.1"/>
    <property type="molecule type" value="Genomic_DNA"/>
</dbReference>
<evidence type="ECO:0000313" key="4">
    <source>
        <dbReference type="Proteomes" id="UP000189722"/>
    </source>
</evidence>
<dbReference type="EMBL" id="MWKN01000088">
    <property type="protein sequence ID" value="OOP58124.1"/>
    <property type="molecule type" value="Genomic_DNA"/>
</dbReference>
<dbReference type="Proteomes" id="UP000189722">
    <property type="component" value="Unassembled WGS sequence"/>
</dbReference>
<reference evidence="2 5" key="2">
    <citation type="journal article" date="2023" name="Int. J. Syst. Evol. Microbiol.">
        <title>The observation of taxonomic boundaries for the 16SrII and 16SrXXV phytoplasmas using genome-based delimitation.</title>
        <authorList>
            <person name="Rodrigues Jardim B."/>
            <person name="Tran-Nguyen L.T.T."/>
            <person name="Gambley C."/>
            <person name="Al-Sadi A.M."/>
            <person name="Al-Subhi A.M."/>
            <person name="Foissac X."/>
            <person name="Salar P."/>
            <person name="Cai H."/>
            <person name="Yang J.Y."/>
            <person name="Davis R."/>
            <person name="Jones L."/>
            <person name="Rodoni B."/>
            <person name="Constable F.E."/>
        </authorList>
    </citation>
    <scope>NUCLEOTIDE SEQUENCE [LARGE SCALE GENOMIC DNA]</scope>
    <source>
        <strain evidence="2">BAWM-OMN-P75</strain>
    </source>
</reference>
<reference evidence="3 4" key="1">
    <citation type="submission" date="2017-02" db="EMBL/GenBank/DDBJ databases">
        <title>A draft genome of 'Candidatus Phytoplasma aurantifolia' the agent of the witches-broom disease of lime.</title>
        <authorList>
            <person name="Foissac X."/>
            <person name="Carle P."/>
        </authorList>
    </citation>
    <scope>NUCLEOTIDE SEQUENCE [LARGE SCALE GENOMIC DNA]</scope>
    <source>
        <strain evidence="3 4">WBDL</strain>
    </source>
</reference>
<feature type="transmembrane region" description="Helical" evidence="1">
    <location>
        <begin position="34"/>
        <end position="59"/>
    </location>
</feature>